<dbReference type="AlphaFoldDB" id="A0A2H8TZ28"/>
<dbReference type="GO" id="GO:0005743">
    <property type="term" value="C:mitochondrial inner membrane"/>
    <property type="evidence" value="ECO:0007669"/>
    <property type="project" value="UniProtKB-SubCell"/>
</dbReference>
<proteinExistence type="inferred from homology"/>
<comment type="function">
    <text evidence="10">Mitochondrial membrane ATP synthase (F(1)F(0) ATP synthase or Complex V) produces ATP from ADP in the presence of a proton gradient across the membrane which is generated by electron transport complexes of the respiratory chain. F-type ATPases consist of two structural domains, F(1) - containing the extramembraneous catalytic core, and F(0) - containing the membrane proton channel, linked together by a central stalk and a peripheral stalk. During catalysis, ATP synthesis in the catalytic domain of F(1) is coupled via a rotary mechanism of the central stalk subunits to proton translocation.</text>
</comment>
<dbReference type="GO" id="GO:0045259">
    <property type="term" value="C:proton-transporting ATP synthase complex"/>
    <property type="evidence" value="ECO:0007669"/>
    <property type="project" value="UniProtKB-KW"/>
</dbReference>
<dbReference type="Gene3D" id="6.10.280.70">
    <property type="match status" value="1"/>
</dbReference>
<evidence type="ECO:0000256" key="7">
    <source>
        <dbReference type="ARBA" id="ARBA00023065"/>
    </source>
</evidence>
<comment type="subcellular location">
    <subcellularLocation>
        <location evidence="1 10">Mitochondrion inner membrane</location>
    </subcellularLocation>
</comment>
<gene>
    <name evidence="11" type="primary">ATPsyn-d_1</name>
</gene>
<dbReference type="GO" id="GO:0015078">
    <property type="term" value="F:proton transmembrane transporter activity"/>
    <property type="evidence" value="ECO:0007669"/>
    <property type="project" value="InterPro"/>
</dbReference>
<evidence type="ECO:0000256" key="2">
    <source>
        <dbReference type="ARBA" id="ARBA00006842"/>
    </source>
</evidence>
<evidence type="ECO:0000256" key="6">
    <source>
        <dbReference type="ARBA" id="ARBA00022792"/>
    </source>
</evidence>
<evidence type="ECO:0000256" key="9">
    <source>
        <dbReference type="ARBA" id="ARBA00023136"/>
    </source>
</evidence>
<dbReference type="InterPro" id="IPR008689">
    <property type="entry name" value="ATP_synth_F0_dsu_mt"/>
</dbReference>
<protein>
    <recommendedName>
        <fullName evidence="10">ATP synthase subunit d, mitochondrial</fullName>
    </recommendedName>
</protein>
<name>A0A2H8TZ28_9HEMI</name>
<dbReference type="PANTHER" id="PTHR12700">
    <property type="entry name" value="ATP SYNTHASE SUBUNIT D, MITOCHONDRIAL"/>
    <property type="match status" value="1"/>
</dbReference>
<accession>A0A2H8TZ28</accession>
<evidence type="ECO:0000256" key="4">
    <source>
        <dbReference type="ARBA" id="ARBA00022547"/>
    </source>
</evidence>
<keyword evidence="8 10" id="KW-0496">Mitochondrion</keyword>
<keyword evidence="4" id="KW-0138">CF(0)</keyword>
<keyword evidence="3 10" id="KW-0813">Transport</keyword>
<dbReference type="InterPro" id="IPR036228">
    <property type="entry name" value="ATP_synth_F0_dsu_sf_mt"/>
</dbReference>
<comment type="similarity">
    <text evidence="2 10">Belongs to the ATPase d subunit family.</text>
</comment>
<dbReference type="SUPFAM" id="SSF161065">
    <property type="entry name" value="ATP synthase D chain-like"/>
    <property type="match status" value="1"/>
</dbReference>
<evidence type="ECO:0000256" key="5">
    <source>
        <dbReference type="ARBA" id="ARBA00022781"/>
    </source>
</evidence>
<keyword evidence="7 10" id="KW-0406">Ion transport</keyword>
<keyword evidence="5 10" id="KW-0375">Hydrogen ion transport</keyword>
<evidence type="ECO:0000256" key="8">
    <source>
        <dbReference type="ARBA" id="ARBA00023128"/>
    </source>
</evidence>
<keyword evidence="6 10" id="KW-0999">Mitochondrion inner membrane</keyword>
<dbReference type="EMBL" id="GFXV01006603">
    <property type="protein sequence ID" value="MBW18408.1"/>
    <property type="molecule type" value="Transcribed_RNA"/>
</dbReference>
<reference evidence="11" key="1">
    <citation type="submission" date="2017-10" db="EMBL/GenBank/DDBJ databases">
        <title>Transcriptome Assembly of Sugarcane Aphid Adults.</title>
        <authorList>
            <person name="Scully E.D."/>
            <person name="Palmer N.A."/>
            <person name="Geib S.M."/>
            <person name="Sarath G."/>
            <person name="Sattler S.E."/>
        </authorList>
    </citation>
    <scope>NUCLEOTIDE SEQUENCE</scope>
    <source>
        <tissue evidence="11">Whole body</tissue>
    </source>
</reference>
<dbReference type="Pfam" id="PF05873">
    <property type="entry name" value="Mt_ATP-synt_D"/>
    <property type="match status" value="1"/>
</dbReference>
<sequence length="183" mass="20855">MASKRIAQSSVNWAAIAERVPEADKASYLAFKAKSDGYLRKMLANPAEPLKIDWAAYKNKIAVPGLVDNFEKSYNALKIPYPEDKYSSAIDKHEKEIAKGIEEFKAESDAIIKEAEKRIAEINRLLPFSQMTYEDAAYIEPELTLDLENKPSFWPHQEIDYVFDEPEAETSKIEEQKKIDAAH</sequence>
<organism evidence="11">
    <name type="scientific">Melanaphis sacchari</name>
    <dbReference type="NCBI Taxonomy" id="742174"/>
    <lineage>
        <taxon>Eukaryota</taxon>
        <taxon>Metazoa</taxon>
        <taxon>Ecdysozoa</taxon>
        <taxon>Arthropoda</taxon>
        <taxon>Hexapoda</taxon>
        <taxon>Insecta</taxon>
        <taxon>Pterygota</taxon>
        <taxon>Neoptera</taxon>
        <taxon>Paraneoptera</taxon>
        <taxon>Hemiptera</taxon>
        <taxon>Sternorrhyncha</taxon>
        <taxon>Aphidomorpha</taxon>
        <taxon>Aphidoidea</taxon>
        <taxon>Aphididae</taxon>
        <taxon>Aphidini</taxon>
        <taxon>Melanaphis</taxon>
    </lineage>
</organism>
<dbReference type="PIRSF" id="PIRSF005514">
    <property type="entry name" value="ATPase_F0_D_mt"/>
    <property type="match status" value="1"/>
</dbReference>
<dbReference type="GO" id="GO:0015986">
    <property type="term" value="P:proton motive force-driven ATP synthesis"/>
    <property type="evidence" value="ECO:0007669"/>
    <property type="project" value="UniProtKB-UniRule"/>
</dbReference>
<dbReference type="OrthoDB" id="35799at2759"/>
<evidence type="ECO:0000256" key="3">
    <source>
        <dbReference type="ARBA" id="ARBA00022448"/>
    </source>
</evidence>
<evidence type="ECO:0000313" key="11">
    <source>
        <dbReference type="EMBL" id="MBW18408.1"/>
    </source>
</evidence>
<evidence type="ECO:0000256" key="1">
    <source>
        <dbReference type="ARBA" id="ARBA00004273"/>
    </source>
</evidence>
<keyword evidence="9 10" id="KW-0472">Membrane</keyword>
<evidence type="ECO:0000256" key="10">
    <source>
        <dbReference type="PIRNR" id="PIRNR005514"/>
    </source>
</evidence>